<feature type="domain" description="DDE Tnp4" evidence="9">
    <location>
        <begin position="35"/>
        <end position="196"/>
    </location>
</feature>
<keyword evidence="4" id="KW-0540">Nuclease</keyword>
<dbReference type="Proteomes" id="UP001152484">
    <property type="component" value="Unassembled WGS sequence"/>
</dbReference>
<evidence type="ECO:0000256" key="4">
    <source>
        <dbReference type="ARBA" id="ARBA00022722"/>
    </source>
</evidence>
<evidence type="ECO:0000256" key="6">
    <source>
        <dbReference type="ARBA" id="ARBA00022801"/>
    </source>
</evidence>
<feature type="compositionally biased region" description="Basic and acidic residues" evidence="8">
    <location>
        <begin position="221"/>
        <end position="235"/>
    </location>
</feature>
<dbReference type="OrthoDB" id="1299199at2759"/>
<accession>A0A9P1EJ99</accession>
<dbReference type="GO" id="GO:0004518">
    <property type="term" value="F:nuclease activity"/>
    <property type="evidence" value="ECO:0007669"/>
    <property type="project" value="UniProtKB-KW"/>
</dbReference>
<dbReference type="Pfam" id="PF13359">
    <property type="entry name" value="DDE_Tnp_4"/>
    <property type="match status" value="1"/>
</dbReference>
<evidence type="ECO:0000259" key="9">
    <source>
        <dbReference type="Pfam" id="PF13359"/>
    </source>
</evidence>
<evidence type="ECO:0000256" key="3">
    <source>
        <dbReference type="ARBA" id="ARBA00006958"/>
    </source>
</evidence>
<protein>
    <recommendedName>
        <fullName evidence="9">DDE Tnp4 domain-containing protein</fullName>
    </recommendedName>
</protein>
<gene>
    <name evidence="10" type="ORF">CEURO_LOCUS17962</name>
</gene>
<sequence>MTFSKDMIAHVDPTFESVAPDERYLPHFKDRIGAIDGTHVPAIIFEEKKDMWYNRKGFISQNIMAACSFDLQFTFAVPGWEGSAHDARILRETLENPSLGFPYPPLGKYYLVDAGYSIQEGFLPPHRNTRYHPSSFNGERPNSGKEFFNKKHSSLRSCIERTFGVWKARWRILRFMPSYPFKVQVKIILATMALHNFIRRYSNDDPAFFCFETNLDFVPEDRITPTQEPTERSSNEVRGVSSQRMIALREEITENLTRNMRQRR</sequence>
<evidence type="ECO:0000256" key="5">
    <source>
        <dbReference type="ARBA" id="ARBA00022723"/>
    </source>
</evidence>
<keyword evidence="5" id="KW-0479">Metal-binding</keyword>
<evidence type="ECO:0000256" key="7">
    <source>
        <dbReference type="ARBA" id="ARBA00023242"/>
    </source>
</evidence>
<dbReference type="InterPro" id="IPR027806">
    <property type="entry name" value="HARBI1_dom"/>
</dbReference>
<keyword evidence="6" id="KW-0378">Hydrolase</keyword>
<evidence type="ECO:0000313" key="11">
    <source>
        <dbReference type="Proteomes" id="UP001152484"/>
    </source>
</evidence>
<dbReference type="PANTHER" id="PTHR22930:SF221">
    <property type="entry name" value="NUCLEASE HARBI1"/>
    <property type="match status" value="1"/>
</dbReference>
<comment type="cofactor">
    <cofactor evidence="1">
        <name>a divalent metal cation</name>
        <dbReference type="ChEBI" id="CHEBI:60240"/>
    </cofactor>
</comment>
<dbReference type="AlphaFoldDB" id="A0A9P1EJ99"/>
<evidence type="ECO:0000256" key="2">
    <source>
        <dbReference type="ARBA" id="ARBA00004123"/>
    </source>
</evidence>
<comment type="subcellular location">
    <subcellularLocation>
        <location evidence="2">Nucleus</location>
    </subcellularLocation>
</comment>
<comment type="caution">
    <text evidence="10">The sequence shown here is derived from an EMBL/GenBank/DDBJ whole genome shotgun (WGS) entry which is preliminary data.</text>
</comment>
<dbReference type="GO" id="GO:0046872">
    <property type="term" value="F:metal ion binding"/>
    <property type="evidence" value="ECO:0007669"/>
    <property type="project" value="UniProtKB-KW"/>
</dbReference>
<comment type="similarity">
    <text evidence="3">Belongs to the HARBI1 family.</text>
</comment>
<evidence type="ECO:0000256" key="8">
    <source>
        <dbReference type="SAM" id="MobiDB-lite"/>
    </source>
</evidence>
<keyword evidence="11" id="KW-1185">Reference proteome</keyword>
<dbReference type="EMBL" id="CAMAPE010000051">
    <property type="protein sequence ID" value="CAH9108078.1"/>
    <property type="molecule type" value="Genomic_DNA"/>
</dbReference>
<evidence type="ECO:0000313" key="10">
    <source>
        <dbReference type="EMBL" id="CAH9108078.1"/>
    </source>
</evidence>
<dbReference type="GO" id="GO:0016787">
    <property type="term" value="F:hydrolase activity"/>
    <property type="evidence" value="ECO:0007669"/>
    <property type="project" value="UniProtKB-KW"/>
</dbReference>
<organism evidence="10 11">
    <name type="scientific">Cuscuta europaea</name>
    <name type="common">European dodder</name>
    <dbReference type="NCBI Taxonomy" id="41803"/>
    <lineage>
        <taxon>Eukaryota</taxon>
        <taxon>Viridiplantae</taxon>
        <taxon>Streptophyta</taxon>
        <taxon>Embryophyta</taxon>
        <taxon>Tracheophyta</taxon>
        <taxon>Spermatophyta</taxon>
        <taxon>Magnoliopsida</taxon>
        <taxon>eudicotyledons</taxon>
        <taxon>Gunneridae</taxon>
        <taxon>Pentapetalae</taxon>
        <taxon>asterids</taxon>
        <taxon>lamiids</taxon>
        <taxon>Solanales</taxon>
        <taxon>Convolvulaceae</taxon>
        <taxon>Cuscuteae</taxon>
        <taxon>Cuscuta</taxon>
        <taxon>Cuscuta subgen. Cuscuta</taxon>
    </lineage>
</organism>
<name>A0A9P1EJ99_CUSEU</name>
<dbReference type="PANTHER" id="PTHR22930">
    <property type="match status" value="1"/>
</dbReference>
<dbReference type="InterPro" id="IPR045249">
    <property type="entry name" value="HARBI1-like"/>
</dbReference>
<feature type="region of interest" description="Disordered" evidence="8">
    <location>
        <begin position="221"/>
        <end position="240"/>
    </location>
</feature>
<dbReference type="GO" id="GO:0005634">
    <property type="term" value="C:nucleus"/>
    <property type="evidence" value="ECO:0007669"/>
    <property type="project" value="UniProtKB-SubCell"/>
</dbReference>
<keyword evidence="7" id="KW-0539">Nucleus</keyword>
<reference evidence="10" key="1">
    <citation type="submission" date="2022-07" db="EMBL/GenBank/DDBJ databases">
        <authorList>
            <person name="Macas J."/>
            <person name="Novak P."/>
            <person name="Neumann P."/>
        </authorList>
    </citation>
    <scope>NUCLEOTIDE SEQUENCE</scope>
</reference>
<evidence type="ECO:0000256" key="1">
    <source>
        <dbReference type="ARBA" id="ARBA00001968"/>
    </source>
</evidence>
<proteinExistence type="inferred from homology"/>